<evidence type="ECO:0000313" key="7">
    <source>
        <dbReference type="EMBL" id="CAL1545176.1"/>
    </source>
</evidence>
<keyword evidence="4" id="KW-0560">Oxidoreductase</keyword>
<comment type="similarity">
    <text evidence="2 5">Belongs to the short-chain dehydrogenases/reductases (SDR) family.</text>
</comment>
<evidence type="ECO:0000256" key="1">
    <source>
        <dbReference type="ARBA" id="ARBA00004240"/>
    </source>
</evidence>
<organism evidence="7 8">
    <name type="scientific">Lymnaea stagnalis</name>
    <name type="common">Great pond snail</name>
    <name type="synonym">Helix stagnalis</name>
    <dbReference type="NCBI Taxonomy" id="6523"/>
    <lineage>
        <taxon>Eukaryota</taxon>
        <taxon>Metazoa</taxon>
        <taxon>Spiralia</taxon>
        <taxon>Lophotrochozoa</taxon>
        <taxon>Mollusca</taxon>
        <taxon>Gastropoda</taxon>
        <taxon>Heterobranchia</taxon>
        <taxon>Euthyneura</taxon>
        <taxon>Panpulmonata</taxon>
        <taxon>Hygrophila</taxon>
        <taxon>Lymnaeoidea</taxon>
        <taxon>Lymnaeidae</taxon>
        <taxon>Lymnaea</taxon>
    </lineage>
</organism>
<dbReference type="InterPro" id="IPR051019">
    <property type="entry name" value="VLCFA-Steroid_DH"/>
</dbReference>
<dbReference type="PANTHER" id="PTHR43899">
    <property type="entry name" value="RH59310P"/>
    <property type="match status" value="1"/>
</dbReference>
<keyword evidence="3" id="KW-0521">NADP</keyword>
<evidence type="ECO:0000313" key="8">
    <source>
        <dbReference type="Proteomes" id="UP001497497"/>
    </source>
</evidence>
<name>A0AAV2IE38_LYMST</name>
<comment type="subcellular location">
    <subcellularLocation>
        <location evidence="1">Endoplasmic reticulum</location>
    </subcellularLocation>
</comment>
<dbReference type="GO" id="GO:0016491">
    <property type="term" value="F:oxidoreductase activity"/>
    <property type="evidence" value="ECO:0007669"/>
    <property type="project" value="UniProtKB-KW"/>
</dbReference>
<feature type="transmembrane region" description="Helical" evidence="6">
    <location>
        <begin position="12"/>
        <end position="35"/>
    </location>
</feature>
<dbReference type="FunFam" id="3.40.50.720:FF:000137">
    <property type="entry name" value="Hydroxysteroid (17-beta) dehydrogenase 3"/>
    <property type="match status" value="1"/>
</dbReference>
<dbReference type="InterPro" id="IPR020904">
    <property type="entry name" value="Sc_DH/Rdtase_CS"/>
</dbReference>
<keyword evidence="8" id="KW-1185">Reference proteome</keyword>
<keyword evidence="6" id="KW-0472">Membrane</keyword>
<sequence>MKMIKHYFGESCEILSLIGALTTGLIAFKVAVGIFRFLNAHFISGAFGLSANLKKAGSWAVITGCTDGIGKAYAEQLAAKGLNVVLISRTLSKLSEMAKEVEERFKVKTLVISADFTQVDIYDDIKAKLANLDIGVLVNNVGMSYDHPEYFGEVNQPEFVQNIIHMNCTSVAKMTEIVLPEMTKKGCGYIINIGSSAGSNPTPFLTIYSATKAFVDTFSQGLQHEYSSRGITIQIVVPYFVVSKLSKFRRASMFVPSPTSFVKNALNTVGVQPRTTGYWAHEIQDFYMGFIPTYFAKNFLMKARQQALKRKAGASKSQ</sequence>
<dbReference type="EMBL" id="CAXITT010000685">
    <property type="protein sequence ID" value="CAL1545176.1"/>
    <property type="molecule type" value="Genomic_DNA"/>
</dbReference>
<proteinExistence type="inferred from homology"/>
<evidence type="ECO:0000256" key="5">
    <source>
        <dbReference type="RuleBase" id="RU000363"/>
    </source>
</evidence>
<dbReference type="CDD" id="cd05356">
    <property type="entry name" value="17beta-HSD1_like_SDR_c"/>
    <property type="match status" value="1"/>
</dbReference>
<keyword evidence="6" id="KW-0812">Transmembrane</keyword>
<dbReference type="PANTHER" id="PTHR43899:SF13">
    <property type="entry name" value="RH59310P"/>
    <property type="match status" value="1"/>
</dbReference>
<dbReference type="SUPFAM" id="SSF51735">
    <property type="entry name" value="NAD(P)-binding Rossmann-fold domains"/>
    <property type="match status" value="1"/>
</dbReference>
<protein>
    <submittedName>
        <fullName evidence="7">Uncharacterized protein</fullName>
    </submittedName>
</protein>
<dbReference type="PRINTS" id="PR00081">
    <property type="entry name" value="GDHRDH"/>
</dbReference>
<evidence type="ECO:0000256" key="4">
    <source>
        <dbReference type="ARBA" id="ARBA00023002"/>
    </source>
</evidence>
<dbReference type="InterPro" id="IPR002347">
    <property type="entry name" value="SDR_fam"/>
</dbReference>
<keyword evidence="6" id="KW-1133">Transmembrane helix</keyword>
<dbReference type="PIRSF" id="PIRSF000126">
    <property type="entry name" value="11-beta-HSD1"/>
    <property type="match status" value="1"/>
</dbReference>
<dbReference type="Pfam" id="PF00106">
    <property type="entry name" value="adh_short"/>
    <property type="match status" value="1"/>
</dbReference>
<dbReference type="PROSITE" id="PS00061">
    <property type="entry name" value="ADH_SHORT"/>
    <property type="match status" value="1"/>
</dbReference>
<dbReference type="GO" id="GO:0005783">
    <property type="term" value="C:endoplasmic reticulum"/>
    <property type="evidence" value="ECO:0007669"/>
    <property type="project" value="UniProtKB-SubCell"/>
</dbReference>
<dbReference type="Gene3D" id="3.40.50.720">
    <property type="entry name" value="NAD(P)-binding Rossmann-like Domain"/>
    <property type="match status" value="1"/>
</dbReference>
<accession>A0AAV2IE38</accession>
<dbReference type="InterPro" id="IPR036291">
    <property type="entry name" value="NAD(P)-bd_dom_sf"/>
</dbReference>
<reference evidence="7 8" key="1">
    <citation type="submission" date="2024-04" db="EMBL/GenBank/DDBJ databases">
        <authorList>
            <consortium name="Genoscope - CEA"/>
            <person name="William W."/>
        </authorList>
    </citation>
    <scope>NUCLEOTIDE SEQUENCE [LARGE SCALE GENOMIC DNA]</scope>
</reference>
<evidence type="ECO:0000256" key="2">
    <source>
        <dbReference type="ARBA" id="ARBA00006484"/>
    </source>
</evidence>
<evidence type="ECO:0000256" key="6">
    <source>
        <dbReference type="SAM" id="Phobius"/>
    </source>
</evidence>
<evidence type="ECO:0000256" key="3">
    <source>
        <dbReference type="ARBA" id="ARBA00022857"/>
    </source>
</evidence>
<gene>
    <name evidence="7" type="ORF">GSLYS_00018659001</name>
</gene>
<dbReference type="PRINTS" id="PR00080">
    <property type="entry name" value="SDRFAMILY"/>
</dbReference>
<comment type="caution">
    <text evidence="7">The sequence shown here is derived from an EMBL/GenBank/DDBJ whole genome shotgun (WGS) entry which is preliminary data.</text>
</comment>
<dbReference type="Proteomes" id="UP001497497">
    <property type="component" value="Unassembled WGS sequence"/>
</dbReference>
<dbReference type="AlphaFoldDB" id="A0AAV2IE38"/>